<organism evidence="2 3">
    <name type="scientific">Apiospora saccharicola</name>
    <dbReference type="NCBI Taxonomy" id="335842"/>
    <lineage>
        <taxon>Eukaryota</taxon>
        <taxon>Fungi</taxon>
        <taxon>Dikarya</taxon>
        <taxon>Ascomycota</taxon>
        <taxon>Pezizomycotina</taxon>
        <taxon>Sordariomycetes</taxon>
        <taxon>Xylariomycetidae</taxon>
        <taxon>Amphisphaeriales</taxon>
        <taxon>Apiosporaceae</taxon>
        <taxon>Apiospora</taxon>
    </lineage>
</organism>
<sequence length="512" mass="57631">MSGRNLNKTFRHPGFQLGKGNVFADETTADRIYEAMVGPLNSEMSGHAAKKNFAAALDGLFTILHGKKDLFRALRDTELFWHAVAAQWDGLQQDTLSPGDVQLIAHTYMRGRRAVTGSVKKAKTEAKIQDETDLIDAVDAWIEAADEFQALGPQPTFNVTIRQHPVTVAAQQLDDLDLSAGARVWPPKYLNAQERAWVSDSHVEWQLRGNIGSFPFDGRIRKKDVPAIPNSLTYPQDVKLFLCWAALARYDPAESKFAVFMAPIAFMDKRDRKDNYVATGSLSKRMATIGEFFEYALEMINNQGREMNDRCVRHGLGLALRRTPKRDSRVPGFQVILYDPEHGNLAKQPRKPKTANKDHDELVVNLHEWREEVELVAESKLKVGKGRNRKSQFAELWCGGKKPVALQKEYGIAPGDSVSHVAAWLFDAVVGGKFPTPKAPIVELEDHWGYEFIDTLHGDEAVQRKAREDESSGGDDEEEEEEGFELEEEEYESDEMDTDSDSEYNPSEFSDD</sequence>
<evidence type="ECO:0000256" key="1">
    <source>
        <dbReference type="SAM" id="MobiDB-lite"/>
    </source>
</evidence>
<gene>
    <name evidence="2" type="ORF">PG996_000128</name>
</gene>
<feature type="compositionally biased region" description="Acidic residues" evidence="1">
    <location>
        <begin position="471"/>
        <end position="502"/>
    </location>
</feature>
<evidence type="ECO:0000313" key="2">
    <source>
        <dbReference type="EMBL" id="KAK8081347.1"/>
    </source>
</evidence>
<feature type="region of interest" description="Disordered" evidence="1">
    <location>
        <begin position="461"/>
        <end position="512"/>
    </location>
</feature>
<keyword evidence="3" id="KW-1185">Reference proteome</keyword>
<evidence type="ECO:0000313" key="3">
    <source>
        <dbReference type="Proteomes" id="UP001446871"/>
    </source>
</evidence>
<accession>A0ABR1WCV8</accession>
<name>A0ABR1WCV8_9PEZI</name>
<dbReference type="EMBL" id="JAQQWM010000001">
    <property type="protein sequence ID" value="KAK8081347.1"/>
    <property type="molecule type" value="Genomic_DNA"/>
</dbReference>
<protein>
    <submittedName>
        <fullName evidence="2">Uncharacterized protein</fullName>
    </submittedName>
</protein>
<reference evidence="2 3" key="1">
    <citation type="submission" date="2023-01" db="EMBL/GenBank/DDBJ databases">
        <title>Analysis of 21 Apiospora genomes using comparative genomics revels a genus with tremendous synthesis potential of carbohydrate active enzymes and secondary metabolites.</title>
        <authorList>
            <person name="Sorensen T."/>
        </authorList>
    </citation>
    <scope>NUCLEOTIDE SEQUENCE [LARGE SCALE GENOMIC DNA]</scope>
    <source>
        <strain evidence="2 3">CBS 83171</strain>
    </source>
</reference>
<comment type="caution">
    <text evidence="2">The sequence shown here is derived from an EMBL/GenBank/DDBJ whole genome shotgun (WGS) entry which is preliminary data.</text>
</comment>
<dbReference type="Proteomes" id="UP001446871">
    <property type="component" value="Unassembled WGS sequence"/>
</dbReference>
<feature type="compositionally biased region" description="Basic and acidic residues" evidence="1">
    <location>
        <begin position="461"/>
        <end position="470"/>
    </location>
</feature>
<proteinExistence type="predicted"/>